<name>A0A0A8YWZ2_ARUDO</name>
<evidence type="ECO:0000313" key="1">
    <source>
        <dbReference type="EMBL" id="JAD29963.1"/>
    </source>
</evidence>
<proteinExistence type="predicted"/>
<organism evidence="1">
    <name type="scientific">Arundo donax</name>
    <name type="common">Giant reed</name>
    <name type="synonym">Donax arundinaceus</name>
    <dbReference type="NCBI Taxonomy" id="35708"/>
    <lineage>
        <taxon>Eukaryota</taxon>
        <taxon>Viridiplantae</taxon>
        <taxon>Streptophyta</taxon>
        <taxon>Embryophyta</taxon>
        <taxon>Tracheophyta</taxon>
        <taxon>Spermatophyta</taxon>
        <taxon>Magnoliopsida</taxon>
        <taxon>Liliopsida</taxon>
        <taxon>Poales</taxon>
        <taxon>Poaceae</taxon>
        <taxon>PACMAD clade</taxon>
        <taxon>Arundinoideae</taxon>
        <taxon>Arundineae</taxon>
        <taxon>Arundo</taxon>
    </lineage>
</organism>
<reference evidence="1" key="2">
    <citation type="journal article" date="2015" name="Data Brief">
        <title>Shoot transcriptome of the giant reed, Arundo donax.</title>
        <authorList>
            <person name="Barrero R.A."/>
            <person name="Guerrero F.D."/>
            <person name="Moolhuijzen P."/>
            <person name="Goolsby J.A."/>
            <person name="Tidwell J."/>
            <person name="Bellgard S.E."/>
            <person name="Bellgard M.I."/>
        </authorList>
    </citation>
    <scope>NUCLEOTIDE SEQUENCE</scope>
    <source>
        <tissue evidence="1">Shoot tissue taken approximately 20 cm above the soil surface</tissue>
    </source>
</reference>
<reference evidence="1" key="1">
    <citation type="submission" date="2014-09" db="EMBL/GenBank/DDBJ databases">
        <authorList>
            <person name="Magalhaes I.L.F."/>
            <person name="Oliveira U."/>
            <person name="Santos F.R."/>
            <person name="Vidigal T.H.D.A."/>
            <person name="Brescovit A.D."/>
            <person name="Santos A.J."/>
        </authorList>
    </citation>
    <scope>NUCLEOTIDE SEQUENCE</scope>
    <source>
        <tissue evidence="1">Shoot tissue taken approximately 20 cm above the soil surface</tissue>
    </source>
</reference>
<accession>A0A0A8YWZ2</accession>
<protein>
    <submittedName>
        <fullName evidence="1">Uncharacterized protein</fullName>
    </submittedName>
</protein>
<sequence length="45" mass="5340">MQRDQHIQKEKGKRQFLQFTSNRNSKVKICPMDTSQPKHPICIVD</sequence>
<dbReference type="AlphaFoldDB" id="A0A0A8YWZ2"/>
<dbReference type="EMBL" id="GBRH01267932">
    <property type="protein sequence ID" value="JAD29963.1"/>
    <property type="molecule type" value="Transcribed_RNA"/>
</dbReference>